<dbReference type="SUPFAM" id="SSF51569">
    <property type="entry name" value="Aldolase"/>
    <property type="match status" value="1"/>
</dbReference>
<keyword evidence="1 3" id="KW-0808">Transferase</keyword>
<dbReference type="NCBIfam" id="NF009239">
    <property type="entry name" value="PRK12595.1"/>
    <property type="match status" value="1"/>
</dbReference>
<dbReference type="PANTHER" id="PTHR43018:SF1">
    <property type="entry name" value="PROTEIN AROA(G)"/>
    <property type="match status" value="1"/>
</dbReference>
<dbReference type="NCBIfam" id="TIGR01361">
    <property type="entry name" value="DAHP_synth_Bsub"/>
    <property type="match status" value="1"/>
</dbReference>
<dbReference type="InterPro" id="IPR013785">
    <property type="entry name" value="Aldolase_TIM"/>
</dbReference>
<dbReference type="GO" id="GO:0003849">
    <property type="term" value="F:3-deoxy-7-phosphoheptulonate synthase activity"/>
    <property type="evidence" value="ECO:0007669"/>
    <property type="project" value="UniProtKB-EC"/>
</dbReference>
<evidence type="ECO:0000313" key="3">
    <source>
        <dbReference type="EMBL" id="USG64612.1"/>
    </source>
</evidence>
<dbReference type="EC" id="2.5.1.54" evidence="3"/>
<reference evidence="3" key="1">
    <citation type="submission" date="2022-06" db="EMBL/GenBank/DDBJ databases">
        <title>Genome sequencing of Brevibacillus sp. BB3-R1.</title>
        <authorList>
            <person name="Heo J."/>
            <person name="Lee D."/>
            <person name="Won M."/>
            <person name="Han B.-H."/>
            <person name="Hong S.-B."/>
            <person name="Kwon S.-W."/>
        </authorList>
    </citation>
    <scope>NUCLEOTIDE SEQUENCE</scope>
    <source>
        <strain evidence="3">BB3-R1</strain>
    </source>
</reference>
<evidence type="ECO:0000259" key="2">
    <source>
        <dbReference type="Pfam" id="PF00793"/>
    </source>
</evidence>
<proteinExistence type="predicted"/>
<feature type="domain" description="DAHP synthetase I/KDSA" evidence="2">
    <location>
        <begin position="81"/>
        <end position="323"/>
    </location>
</feature>
<gene>
    <name evidence="3" type="primary">aroF</name>
    <name evidence="3" type="ORF">NDK47_21080</name>
</gene>
<protein>
    <submittedName>
        <fullName evidence="3">3-deoxy-7-phosphoheptulonate synthase</fullName>
        <ecNumber evidence="3">2.5.1.54</ecNumber>
    </submittedName>
</protein>
<dbReference type="Pfam" id="PF00793">
    <property type="entry name" value="DAHP_synth_1"/>
    <property type="match status" value="1"/>
</dbReference>
<dbReference type="Gene3D" id="3.20.20.70">
    <property type="entry name" value="Aldolase class I"/>
    <property type="match status" value="1"/>
</dbReference>
<dbReference type="NCBIfam" id="NF006421">
    <property type="entry name" value="PRK08673.1"/>
    <property type="match status" value="1"/>
</dbReference>
<keyword evidence="4" id="KW-1185">Reference proteome</keyword>
<accession>A0ABY4WC28</accession>
<evidence type="ECO:0000256" key="1">
    <source>
        <dbReference type="ARBA" id="ARBA00022679"/>
    </source>
</evidence>
<dbReference type="InterPro" id="IPR006268">
    <property type="entry name" value="DAHP_syn_2"/>
</dbReference>
<dbReference type="InterPro" id="IPR006218">
    <property type="entry name" value="DAHP1/KDSA"/>
</dbReference>
<dbReference type="Proteomes" id="UP001056500">
    <property type="component" value="Chromosome"/>
</dbReference>
<dbReference type="RefSeq" id="WP_251871724.1">
    <property type="nucleotide sequence ID" value="NZ_CP098755.1"/>
</dbReference>
<evidence type="ECO:0000313" key="4">
    <source>
        <dbReference type="Proteomes" id="UP001056500"/>
    </source>
</evidence>
<organism evidence="3 4">
    <name type="scientific">Brevibacillus ruminantium</name>
    <dbReference type="NCBI Taxonomy" id="2950604"/>
    <lineage>
        <taxon>Bacteria</taxon>
        <taxon>Bacillati</taxon>
        <taxon>Bacillota</taxon>
        <taxon>Bacilli</taxon>
        <taxon>Bacillales</taxon>
        <taxon>Paenibacillaceae</taxon>
        <taxon>Brevibacillus</taxon>
    </lineage>
</organism>
<dbReference type="InterPro" id="IPR052899">
    <property type="entry name" value="Class-I_DAHP_synthase"/>
</dbReference>
<name>A0ABY4WC28_9BACL</name>
<sequence>MATTTVIECSPPVSQQDIEEILRTFSYSKHIVRNGKHFIIGNGKISRKELPFIHDSFTLKYVDSPFPLCSQEFQAKKSVVKVRDIEIGNGSPVIIAGPCSVESREQILTISTNLAAAGCHILRGGAFKPRTSPYSFQGLGHDGLKLLAEAREMSGLPFVTEVLTPVDVELVAGYADMLQIGARNMQNFALLREVGRTKKPVLLKRAPWADVVTWLQAAEYILAEGNFEVVLCERGIAATQASSGRHLDLAAVHKVQNLSHLPMIVDPSHGTGDRRLVGPMALASLEAGCDGLMLEVHHQPETSLSDKEQAISLEDYDGMLKKIKLLNSQMFVDPIKA</sequence>
<dbReference type="EMBL" id="CP098755">
    <property type="protein sequence ID" value="USG64612.1"/>
    <property type="molecule type" value="Genomic_DNA"/>
</dbReference>
<dbReference type="PANTHER" id="PTHR43018">
    <property type="entry name" value="PHOSPHO-2-DEHYDRO-3-DEOXYHEPTONATE ALDOLASE"/>
    <property type="match status" value="1"/>
</dbReference>